<comment type="caution">
    <text evidence="1">The sequence shown here is derived from an EMBL/GenBank/DDBJ whole genome shotgun (WGS) entry which is preliminary data.</text>
</comment>
<evidence type="ECO:0000313" key="1">
    <source>
        <dbReference type="EMBL" id="EOA54646.1"/>
    </source>
</evidence>
<protein>
    <submittedName>
        <fullName evidence="1">Uncharacterized protein</fullName>
    </submittedName>
</protein>
<name>U6RFW5_9BACT</name>
<keyword evidence="2" id="KW-1185">Reference proteome</keyword>
<dbReference type="HOGENOM" id="CLU_3354538_0_0_10"/>
<gene>
    <name evidence="1" type="ORF">HMPREF1534_02039</name>
</gene>
<sequence>MFGVDYFAKKVIEYAFLFLSLQEKEYGFNKEQTVYP</sequence>
<proteinExistence type="predicted"/>
<dbReference type="STRING" id="1121098.HMPREF1534_02039"/>
<dbReference type="EMBL" id="AQHY01000025">
    <property type="protein sequence ID" value="EOA54646.1"/>
    <property type="molecule type" value="Genomic_DNA"/>
</dbReference>
<evidence type="ECO:0000313" key="2">
    <source>
        <dbReference type="Proteomes" id="UP000017831"/>
    </source>
</evidence>
<reference evidence="1 2" key="1">
    <citation type="submission" date="2013-04" db="EMBL/GenBank/DDBJ databases">
        <title>The Genome Sequence of Bacteroides massiliensis DSM 17679.</title>
        <authorList>
            <consortium name="The Broad Institute Genomics Platform"/>
            <person name="Earl A."/>
            <person name="Ward D."/>
            <person name="Feldgarden M."/>
            <person name="Gevers D."/>
            <person name="Martens E."/>
            <person name="Fenner L."/>
            <person name="Roux V."/>
            <person name="Mallet M.N."/>
            <person name="Raoult D."/>
            <person name="Walker B."/>
            <person name="Young S."/>
            <person name="Zeng Q."/>
            <person name="Gargeya S."/>
            <person name="Fitzgerald M."/>
            <person name="Haas B."/>
            <person name="Abouelleil A."/>
            <person name="Allen A.W."/>
            <person name="Alvarado L."/>
            <person name="Arachchi H.M."/>
            <person name="Berlin A.M."/>
            <person name="Chapman S.B."/>
            <person name="Gainer-Dewar J."/>
            <person name="Goldberg J."/>
            <person name="Griggs A."/>
            <person name="Gujja S."/>
            <person name="Hansen M."/>
            <person name="Howarth C."/>
            <person name="Imamovic A."/>
            <person name="Ireland A."/>
            <person name="Larimer J."/>
            <person name="McCowan C."/>
            <person name="Murphy C."/>
            <person name="Pearson M."/>
            <person name="Poon T.W."/>
            <person name="Priest M."/>
            <person name="Roberts A."/>
            <person name="Saif S."/>
            <person name="Shea T."/>
            <person name="Sisk P."/>
            <person name="Sykes S."/>
            <person name="Wortman J."/>
            <person name="Nusbaum C."/>
            <person name="Birren B."/>
        </authorList>
    </citation>
    <scope>NUCLEOTIDE SEQUENCE [LARGE SCALE GENOMIC DNA]</scope>
    <source>
        <strain evidence="2">B84634 / Timone 84634 / DSM 17679 / JCM 13223</strain>
    </source>
</reference>
<dbReference type="Proteomes" id="UP000017831">
    <property type="component" value="Unassembled WGS sequence"/>
</dbReference>
<organism evidence="1 2">
    <name type="scientific">Phocaeicola massiliensis B84634 = Timone 84634 = DSM 17679 = JCM 13223</name>
    <dbReference type="NCBI Taxonomy" id="1121098"/>
    <lineage>
        <taxon>Bacteria</taxon>
        <taxon>Pseudomonadati</taxon>
        <taxon>Bacteroidota</taxon>
        <taxon>Bacteroidia</taxon>
        <taxon>Bacteroidales</taxon>
        <taxon>Bacteroidaceae</taxon>
        <taxon>Phocaeicola</taxon>
    </lineage>
</organism>
<dbReference type="AlphaFoldDB" id="U6RFW5"/>
<accession>U6RFW5</accession>